<organism evidence="1">
    <name type="scientific">Zea mays</name>
    <name type="common">Maize</name>
    <dbReference type="NCBI Taxonomy" id="4577"/>
    <lineage>
        <taxon>Eukaryota</taxon>
        <taxon>Viridiplantae</taxon>
        <taxon>Streptophyta</taxon>
        <taxon>Embryophyta</taxon>
        <taxon>Tracheophyta</taxon>
        <taxon>Spermatophyta</taxon>
        <taxon>Magnoliopsida</taxon>
        <taxon>Liliopsida</taxon>
        <taxon>Poales</taxon>
        <taxon>Poaceae</taxon>
        <taxon>PACMAD clade</taxon>
        <taxon>Panicoideae</taxon>
        <taxon>Andropogonodae</taxon>
        <taxon>Andropogoneae</taxon>
        <taxon>Tripsacinae</taxon>
        <taxon>Zea</taxon>
    </lineage>
</organism>
<dbReference type="EMBL" id="EU975542">
    <property type="protein sequence ID" value="ACG47660.1"/>
    <property type="molecule type" value="mRNA"/>
</dbReference>
<reference evidence="1" key="1">
    <citation type="journal article" date="2009" name="Plant Mol. Biol.">
        <title>Insights into corn genes derived from large-scale cDNA sequencing.</title>
        <authorList>
            <person name="Alexandrov N.N."/>
            <person name="Brover V.V."/>
            <person name="Freidin S."/>
            <person name="Troukhan M.E."/>
            <person name="Tatarinova T.V."/>
            <person name="Zhang H."/>
            <person name="Swaller T.J."/>
            <person name="Lu Y.P."/>
            <person name="Bouck J."/>
            <person name="Flavell R.B."/>
            <person name="Feldmann K.A."/>
        </authorList>
    </citation>
    <scope>NUCLEOTIDE SEQUENCE</scope>
</reference>
<accession>B6UE77</accession>
<protein>
    <submittedName>
        <fullName evidence="1">Uncharacterized protein</fullName>
    </submittedName>
</protein>
<dbReference type="AlphaFoldDB" id="B6UE77"/>
<proteinExistence type="evidence at transcript level"/>
<name>B6UE77_MAIZE</name>
<evidence type="ECO:0000313" key="1">
    <source>
        <dbReference type="EMBL" id="ACG47660.1"/>
    </source>
</evidence>
<sequence>MTRILCCDLLARSDPGFDAREMFVARQISIPSLYQVSGNGGVDGGLHP</sequence>